<dbReference type="AlphaFoldDB" id="A0A7T8BCP6"/>
<evidence type="ECO:0000259" key="12">
    <source>
        <dbReference type="PROSITE" id="PS50146"/>
    </source>
</evidence>
<dbReference type="KEGG" id="bhc:JFL75_06120"/>
<dbReference type="Pfam" id="PF00781">
    <property type="entry name" value="DAGK_cat"/>
    <property type="match status" value="1"/>
</dbReference>
<dbReference type="EMBL" id="CP067089">
    <property type="protein sequence ID" value="QQO10488.1"/>
    <property type="molecule type" value="Genomic_DNA"/>
</dbReference>
<feature type="domain" description="DAGKc" evidence="12">
    <location>
        <begin position="1"/>
        <end position="131"/>
    </location>
</feature>
<dbReference type="Gene3D" id="3.40.50.10330">
    <property type="entry name" value="Probable inorganic polyphosphate/atp-NAD kinase, domain 1"/>
    <property type="match status" value="1"/>
</dbReference>
<name>A0A7T8BCP6_9SPIR</name>
<dbReference type="InterPro" id="IPR001206">
    <property type="entry name" value="Diacylglycerol_kinase_cat_dom"/>
</dbReference>
<dbReference type="PANTHER" id="PTHR12358">
    <property type="entry name" value="SPHINGOSINE KINASE"/>
    <property type="match status" value="1"/>
</dbReference>
<sequence>MQKQNILLIINPVAGRKKANKIVYQIVDSLSRNNCRTVIFMTTRKGEATDLIIEHAHDCHKIICCGGDGTLSEVLSGLIRLDMKIPVGYIPTGTTNDFAHSLNLPTDIDSAIEATTNGHIQKHDIGSFNEGQYFSYVASFGAFSKVSYSTPQWLKNFFGHMAYIFNGILSITGIRPHKVKVIADGDEIAGDFIFGSVSNSKVIGGIVRFLESDVSFDDGKFEVLLIKKPRSIKDFGRIVKGVFRRRYDDQNICFFKASKVSFAFEKDTDWTIDGEYAGTLCNVQIKNLPCTAQVMIV</sequence>
<keyword evidence="10" id="KW-0594">Phospholipid biosynthesis</keyword>
<dbReference type="GO" id="GO:0008654">
    <property type="term" value="P:phospholipid biosynthetic process"/>
    <property type="evidence" value="ECO:0007669"/>
    <property type="project" value="UniProtKB-KW"/>
</dbReference>
<comment type="cofactor">
    <cofactor evidence="1">
        <name>Mg(2+)</name>
        <dbReference type="ChEBI" id="CHEBI:18420"/>
    </cofactor>
</comment>
<evidence type="ECO:0000256" key="4">
    <source>
        <dbReference type="ARBA" id="ARBA00022723"/>
    </source>
</evidence>
<evidence type="ECO:0000256" key="11">
    <source>
        <dbReference type="ARBA" id="ARBA00023264"/>
    </source>
</evidence>
<evidence type="ECO:0000256" key="9">
    <source>
        <dbReference type="ARBA" id="ARBA00023098"/>
    </source>
</evidence>
<accession>A0A7T8BCP6</accession>
<keyword evidence="6 13" id="KW-0418">Kinase</keyword>
<dbReference type="Gene3D" id="2.60.200.40">
    <property type="match status" value="1"/>
</dbReference>
<keyword evidence="2" id="KW-0444">Lipid biosynthesis</keyword>
<keyword evidence="5" id="KW-0547">Nucleotide-binding</keyword>
<organism evidence="13 14">
    <name type="scientific">Breznakiella homolactica</name>
    <dbReference type="NCBI Taxonomy" id="2798577"/>
    <lineage>
        <taxon>Bacteria</taxon>
        <taxon>Pseudomonadati</taxon>
        <taxon>Spirochaetota</taxon>
        <taxon>Spirochaetia</taxon>
        <taxon>Spirochaetales</taxon>
        <taxon>Breznakiellaceae</taxon>
        <taxon>Breznakiella</taxon>
    </lineage>
</organism>
<keyword evidence="3" id="KW-0808">Transferase</keyword>
<dbReference type="InterPro" id="IPR050187">
    <property type="entry name" value="Lipid_Phosphate_FormReg"/>
</dbReference>
<dbReference type="RefSeq" id="WP_215627792.1">
    <property type="nucleotide sequence ID" value="NZ_CP067089.2"/>
</dbReference>
<keyword evidence="4" id="KW-0479">Metal-binding</keyword>
<dbReference type="GO" id="GO:0046872">
    <property type="term" value="F:metal ion binding"/>
    <property type="evidence" value="ECO:0007669"/>
    <property type="project" value="UniProtKB-KW"/>
</dbReference>
<reference evidence="13" key="1">
    <citation type="submission" date="2021-01" db="EMBL/GenBank/DDBJ databases">
        <title>Description of Breznakiella homolactica.</title>
        <authorList>
            <person name="Song Y."/>
            <person name="Brune A."/>
        </authorList>
    </citation>
    <scope>NUCLEOTIDE SEQUENCE</scope>
    <source>
        <strain evidence="13">RmG30</strain>
    </source>
</reference>
<evidence type="ECO:0000313" key="14">
    <source>
        <dbReference type="Proteomes" id="UP000595917"/>
    </source>
</evidence>
<dbReference type="GO" id="GO:0004143">
    <property type="term" value="F:ATP-dependent diacylglycerol kinase activity"/>
    <property type="evidence" value="ECO:0007669"/>
    <property type="project" value="TreeGrafter"/>
</dbReference>
<evidence type="ECO:0000256" key="8">
    <source>
        <dbReference type="ARBA" id="ARBA00022842"/>
    </source>
</evidence>
<dbReference type="NCBIfam" id="TIGR00147">
    <property type="entry name" value="YegS/Rv2252/BmrU family lipid kinase"/>
    <property type="match status" value="1"/>
</dbReference>
<dbReference type="SMART" id="SM00046">
    <property type="entry name" value="DAGKc"/>
    <property type="match status" value="1"/>
</dbReference>
<evidence type="ECO:0000256" key="5">
    <source>
        <dbReference type="ARBA" id="ARBA00022741"/>
    </source>
</evidence>
<dbReference type="GO" id="GO:0005886">
    <property type="term" value="C:plasma membrane"/>
    <property type="evidence" value="ECO:0007669"/>
    <property type="project" value="TreeGrafter"/>
</dbReference>
<gene>
    <name evidence="13" type="ORF">JFL75_06120</name>
</gene>
<keyword evidence="11" id="KW-1208">Phospholipid metabolism</keyword>
<dbReference type="InterPro" id="IPR005218">
    <property type="entry name" value="Diacylglycerol/lipid_kinase"/>
</dbReference>
<evidence type="ECO:0000256" key="2">
    <source>
        <dbReference type="ARBA" id="ARBA00022516"/>
    </source>
</evidence>
<evidence type="ECO:0000256" key="3">
    <source>
        <dbReference type="ARBA" id="ARBA00022679"/>
    </source>
</evidence>
<dbReference type="GO" id="GO:0005524">
    <property type="term" value="F:ATP binding"/>
    <property type="evidence" value="ECO:0007669"/>
    <property type="project" value="UniProtKB-KW"/>
</dbReference>
<dbReference type="Pfam" id="PF19279">
    <property type="entry name" value="YegS_C"/>
    <property type="match status" value="1"/>
</dbReference>
<keyword evidence="9" id="KW-0443">Lipid metabolism</keyword>
<dbReference type="InterPro" id="IPR016064">
    <property type="entry name" value="NAD/diacylglycerol_kinase_sf"/>
</dbReference>
<keyword evidence="14" id="KW-1185">Reference proteome</keyword>
<evidence type="ECO:0000256" key="10">
    <source>
        <dbReference type="ARBA" id="ARBA00023209"/>
    </source>
</evidence>
<keyword evidence="7" id="KW-0067">ATP-binding</keyword>
<keyword evidence="8" id="KW-0460">Magnesium</keyword>
<dbReference type="Proteomes" id="UP000595917">
    <property type="component" value="Chromosome"/>
</dbReference>
<evidence type="ECO:0000256" key="7">
    <source>
        <dbReference type="ARBA" id="ARBA00022840"/>
    </source>
</evidence>
<dbReference type="PANTHER" id="PTHR12358:SF106">
    <property type="entry name" value="LIPID KINASE YEGS"/>
    <property type="match status" value="1"/>
</dbReference>
<evidence type="ECO:0000313" key="13">
    <source>
        <dbReference type="EMBL" id="QQO10488.1"/>
    </source>
</evidence>
<evidence type="ECO:0000256" key="1">
    <source>
        <dbReference type="ARBA" id="ARBA00001946"/>
    </source>
</evidence>
<protein>
    <submittedName>
        <fullName evidence="13">Diacylglycerol kinase family lipid kinase</fullName>
    </submittedName>
</protein>
<proteinExistence type="predicted"/>
<dbReference type="PROSITE" id="PS50146">
    <property type="entry name" value="DAGK"/>
    <property type="match status" value="1"/>
</dbReference>
<dbReference type="InterPro" id="IPR017438">
    <property type="entry name" value="ATP-NAD_kinase_N"/>
</dbReference>
<dbReference type="SUPFAM" id="SSF111331">
    <property type="entry name" value="NAD kinase/diacylglycerol kinase-like"/>
    <property type="match status" value="1"/>
</dbReference>
<evidence type="ECO:0000256" key="6">
    <source>
        <dbReference type="ARBA" id="ARBA00022777"/>
    </source>
</evidence>
<dbReference type="InterPro" id="IPR045540">
    <property type="entry name" value="YegS/DAGK_C"/>
</dbReference>